<gene>
    <name evidence="1" type="ORF">A7S45_014205</name>
</gene>
<organism evidence="1">
    <name type="scientific">Salmonella enterica subsp. diarizonae serovar 60:r:e,n,x,z15</name>
    <dbReference type="NCBI Taxonomy" id="1173779"/>
    <lineage>
        <taxon>Bacteria</taxon>
        <taxon>Pseudomonadati</taxon>
        <taxon>Pseudomonadota</taxon>
        <taxon>Gammaproteobacteria</taxon>
        <taxon>Enterobacterales</taxon>
        <taxon>Enterobacteriaceae</taxon>
        <taxon>Salmonella</taxon>
    </lineage>
</organism>
<reference evidence="1" key="1">
    <citation type="submission" date="2016-09" db="EMBL/GenBank/DDBJ databases">
        <authorList>
            <person name="Bell R."/>
        </authorList>
    </citation>
    <scope>NUCLEOTIDE SEQUENCE</scope>
    <source>
        <strain evidence="1">CFSAN044923</strain>
    </source>
</reference>
<dbReference type="RefSeq" id="WP_170826684.1">
    <property type="nucleotide sequence ID" value="NZ_CP075128.1"/>
</dbReference>
<accession>A0A8E9Y9W3</accession>
<dbReference type="EMBL" id="CP075128">
    <property type="protein sequence ID" value="QWJ44875.1"/>
    <property type="molecule type" value="Genomic_DNA"/>
</dbReference>
<sequence>MQVQIAASRMKAERGRDEDNGTVTFWRDATLIEAVTIQLRANNNGER</sequence>
<proteinExistence type="predicted"/>
<evidence type="ECO:0000313" key="1">
    <source>
        <dbReference type="EMBL" id="QWJ44875.1"/>
    </source>
</evidence>
<reference evidence="1" key="2">
    <citation type="submission" date="2021-05" db="EMBL/GenBank/DDBJ databases">
        <title>Whole genome PacBio Sequel sequence of Salmonella enterica subsp. enterica.</title>
        <authorList>
            <person name="Hoffmann M."/>
            <person name="Balkey M."/>
            <person name="Luo Y."/>
        </authorList>
    </citation>
    <scope>NUCLEOTIDE SEQUENCE</scope>
    <source>
        <strain evidence="1">CFSAN044923</strain>
    </source>
</reference>
<protein>
    <submittedName>
        <fullName evidence="1">Uncharacterized protein</fullName>
    </submittedName>
</protein>
<dbReference type="AlphaFoldDB" id="A0A8E9Y9W3"/>
<name>A0A8E9Y9W3_SALDZ</name>